<proteinExistence type="inferred from homology"/>
<name>A0AAD4D3T9_9FUNG</name>
<evidence type="ECO:0000256" key="4">
    <source>
        <dbReference type="ARBA" id="ARBA00022475"/>
    </source>
</evidence>
<comment type="similarity">
    <text evidence="2">Belongs to the SHO1 family.</text>
</comment>
<evidence type="ECO:0000256" key="5">
    <source>
        <dbReference type="ARBA" id="ARBA00022692"/>
    </source>
</evidence>
<evidence type="ECO:0000259" key="11">
    <source>
        <dbReference type="PROSITE" id="PS50002"/>
    </source>
</evidence>
<dbReference type="SMART" id="SM00326">
    <property type="entry name" value="SH3"/>
    <property type="match status" value="1"/>
</dbReference>
<dbReference type="InterPro" id="IPR035522">
    <property type="entry name" value="Sho1_SH3"/>
</dbReference>
<dbReference type="AlphaFoldDB" id="A0AAD4D3T9"/>
<dbReference type="Gene3D" id="2.30.30.40">
    <property type="entry name" value="SH3 Domains"/>
    <property type="match status" value="1"/>
</dbReference>
<dbReference type="CDD" id="cd11855">
    <property type="entry name" value="SH3_Sho1p"/>
    <property type="match status" value="1"/>
</dbReference>
<evidence type="ECO:0000256" key="7">
    <source>
        <dbReference type="ARBA" id="ARBA00023016"/>
    </source>
</evidence>
<evidence type="ECO:0000256" key="9">
    <source>
        <dbReference type="PROSITE-ProRule" id="PRU00192"/>
    </source>
</evidence>
<protein>
    <submittedName>
        <fullName evidence="12">Transmembrane osmosensor</fullName>
    </submittedName>
</protein>
<keyword evidence="5 10" id="KW-0812">Transmembrane</keyword>
<feature type="transmembrane region" description="Helical" evidence="10">
    <location>
        <begin position="24"/>
        <end position="43"/>
    </location>
</feature>
<dbReference type="PRINTS" id="PR00452">
    <property type="entry name" value="SH3DOMAIN"/>
</dbReference>
<dbReference type="InterPro" id="IPR036028">
    <property type="entry name" value="SH3-like_dom_sf"/>
</dbReference>
<dbReference type="EMBL" id="JAAAIL010001877">
    <property type="protein sequence ID" value="KAG0263669.1"/>
    <property type="molecule type" value="Genomic_DNA"/>
</dbReference>
<feature type="non-terminal residue" evidence="12">
    <location>
        <position position="215"/>
    </location>
</feature>
<feature type="transmembrane region" description="Helical" evidence="10">
    <location>
        <begin position="50"/>
        <end position="73"/>
    </location>
</feature>
<accession>A0AAD4D3T9</accession>
<dbReference type="GO" id="GO:0005886">
    <property type="term" value="C:plasma membrane"/>
    <property type="evidence" value="ECO:0007669"/>
    <property type="project" value="UniProtKB-SubCell"/>
</dbReference>
<dbReference type="Proteomes" id="UP001194580">
    <property type="component" value="Unassembled WGS sequence"/>
</dbReference>
<reference evidence="12" key="1">
    <citation type="journal article" date="2020" name="Fungal Divers.">
        <title>Resolving the Mortierellaceae phylogeny through synthesis of multi-gene phylogenetics and phylogenomics.</title>
        <authorList>
            <person name="Vandepol N."/>
            <person name="Liber J."/>
            <person name="Desiro A."/>
            <person name="Na H."/>
            <person name="Kennedy M."/>
            <person name="Barry K."/>
            <person name="Grigoriev I.V."/>
            <person name="Miller A.N."/>
            <person name="O'Donnell K."/>
            <person name="Stajich J.E."/>
            <person name="Bonito G."/>
        </authorList>
    </citation>
    <scope>NUCLEOTIDE SEQUENCE</scope>
    <source>
        <strain evidence="12">NRRL 28262</strain>
    </source>
</reference>
<evidence type="ECO:0000256" key="2">
    <source>
        <dbReference type="ARBA" id="ARBA00009739"/>
    </source>
</evidence>
<sequence>IGWFITFISACTIGAAIHLVWVDIFYNLFIILGATLAVAAQAVHNYRFALLTFIGGSLTLVILCIEGTINVGYSKFSATSAGLIIQSFVLIFWVIYFGSEEDSLALRTINGFTIPRAHGATGTGVAGGAAPNGVISATQPQDNNNLSSVVVAASSDYAYKARALYSYEANPEDANELGFVKGEVLDIVDNKGKWWQARKQDGTVGIAPSNYLQLI</sequence>
<comment type="caution">
    <text evidence="12">The sequence shown here is derived from an EMBL/GenBank/DDBJ whole genome shotgun (WGS) entry which is preliminary data.</text>
</comment>
<organism evidence="12 13">
    <name type="scientific">Linnemannia exigua</name>
    <dbReference type="NCBI Taxonomy" id="604196"/>
    <lineage>
        <taxon>Eukaryota</taxon>
        <taxon>Fungi</taxon>
        <taxon>Fungi incertae sedis</taxon>
        <taxon>Mucoromycota</taxon>
        <taxon>Mortierellomycotina</taxon>
        <taxon>Mortierellomycetes</taxon>
        <taxon>Mortierellales</taxon>
        <taxon>Mortierellaceae</taxon>
        <taxon>Linnemannia</taxon>
    </lineage>
</organism>
<dbReference type="PROSITE" id="PS50002">
    <property type="entry name" value="SH3"/>
    <property type="match status" value="1"/>
</dbReference>
<evidence type="ECO:0000256" key="6">
    <source>
        <dbReference type="ARBA" id="ARBA00022989"/>
    </source>
</evidence>
<dbReference type="FunFam" id="2.30.30.40:FF:000213">
    <property type="entry name" value="High osmolarity signaling protein SHO1"/>
    <property type="match status" value="1"/>
</dbReference>
<dbReference type="InterPro" id="IPR001452">
    <property type="entry name" value="SH3_domain"/>
</dbReference>
<gene>
    <name evidence="12" type="primary">SHO1_2</name>
    <name evidence="12" type="ORF">BGZ95_003749</name>
</gene>
<keyword evidence="13" id="KW-1185">Reference proteome</keyword>
<dbReference type="SUPFAM" id="SSF50044">
    <property type="entry name" value="SH3-domain"/>
    <property type="match status" value="1"/>
</dbReference>
<keyword evidence="8 10" id="KW-0472">Membrane</keyword>
<comment type="subcellular location">
    <subcellularLocation>
        <location evidence="1">Cell membrane</location>
        <topology evidence="1">Multi-pass membrane protein</topology>
    </subcellularLocation>
</comment>
<evidence type="ECO:0000256" key="3">
    <source>
        <dbReference type="ARBA" id="ARBA00022443"/>
    </source>
</evidence>
<keyword evidence="6 10" id="KW-1133">Transmembrane helix</keyword>
<keyword evidence="7" id="KW-0346">Stress response</keyword>
<dbReference type="GO" id="GO:0007232">
    <property type="term" value="P:osmosensory signaling pathway via Sho1 osmosensor"/>
    <property type="evidence" value="ECO:0007669"/>
    <property type="project" value="UniProtKB-ARBA"/>
</dbReference>
<evidence type="ECO:0000313" key="13">
    <source>
        <dbReference type="Proteomes" id="UP001194580"/>
    </source>
</evidence>
<evidence type="ECO:0000313" key="12">
    <source>
        <dbReference type="EMBL" id="KAG0263669.1"/>
    </source>
</evidence>
<feature type="domain" description="SH3" evidence="11">
    <location>
        <begin position="156"/>
        <end position="215"/>
    </location>
</feature>
<evidence type="ECO:0000256" key="8">
    <source>
        <dbReference type="ARBA" id="ARBA00023136"/>
    </source>
</evidence>
<feature type="transmembrane region" description="Helical" evidence="10">
    <location>
        <begin position="79"/>
        <end position="98"/>
    </location>
</feature>
<dbReference type="Pfam" id="PF00018">
    <property type="entry name" value="SH3_1"/>
    <property type="match status" value="1"/>
</dbReference>
<evidence type="ECO:0000256" key="1">
    <source>
        <dbReference type="ARBA" id="ARBA00004651"/>
    </source>
</evidence>
<keyword evidence="4" id="KW-1003">Cell membrane</keyword>
<keyword evidence="3 9" id="KW-0728">SH3 domain</keyword>
<evidence type="ECO:0000256" key="10">
    <source>
        <dbReference type="SAM" id="Phobius"/>
    </source>
</evidence>